<dbReference type="InterPro" id="IPR007343">
    <property type="entry name" value="Uncharacterised_pept_Zn_put"/>
</dbReference>
<dbReference type="PANTHER" id="PTHR30168">
    <property type="entry name" value="PUTATIVE MEMBRANE PROTEIN YPFJ"/>
    <property type="match status" value="1"/>
</dbReference>
<dbReference type="OrthoDB" id="3508456at2"/>
<dbReference type="AlphaFoldDB" id="A0A1G6VB59"/>
<gene>
    <name evidence="7" type="ORF">SAMN04489747_1104</name>
</gene>
<dbReference type="EMBL" id="LT629688">
    <property type="protein sequence ID" value="SDD50822.1"/>
    <property type="molecule type" value="Genomic_DNA"/>
</dbReference>
<protein>
    <submittedName>
        <fullName evidence="7">Putative neutral zinc metallopeptidase</fullName>
    </submittedName>
</protein>
<keyword evidence="8" id="KW-1185">Reference proteome</keyword>
<feature type="compositionally biased region" description="Low complexity" evidence="5">
    <location>
        <begin position="40"/>
        <end position="54"/>
    </location>
</feature>
<evidence type="ECO:0000256" key="1">
    <source>
        <dbReference type="ARBA" id="ARBA00004167"/>
    </source>
</evidence>
<feature type="region of interest" description="Disordered" evidence="5">
    <location>
        <begin position="40"/>
        <end position="119"/>
    </location>
</feature>
<dbReference type="Pfam" id="PF04228">
    <property type="entry name" value="Zn_peptidase"/>
    <property type="match status" value="1"/>
</dbReference>
<keyword evidence="3 6" id="KW-1133">Transmembrane helix</keyword>
<feature type="transmembrane region" description="Helical" evidence="6">
    <location>
        <begin position="12"/>
        <end position="36"/>
    </location>
</feature>
<feature type="compositionally biased region" description="Pro residues" evidence="5">
    <location>
        <begin position="55"/>
        <end position="76"/>
    </location>
</feature>
<keyword evidence="4 6" id="KW-0472">Membrane</keyword>
<dbReference type="GO" id="GO:0016020">
    <property type="term" value="C:membrane"/>
    <property type="evidence" value="ECO:0007669"/>
    <property type="project" value="UniProtKB-SubCell"/>
</dbReference>
<evidence type="ECO:0000313" key="7">
    <source>
        <dbReference type="EMBL" id="SDD50822.1"/>
    </source>
</evidence>
<name>A0A1G6VB59_9ACTN</name>
<dbReference type="Proteomes" id="UP000198546">
    <property type="component" value="Chromosome i"/>
</dbReference>
<dbReference type="PANTHER" id="PTHR30168:SF0">
    <property type="entry name" value="INNER MEMBRANE PROTEIN"/>
    <property type="match status" value="1"/>
</dbReference>
<dbReference type="RefSeq" id="WP_090591378.1">
    <property type="nucleotide sequence ID" value="NZ_LT629688.1"/>
</dbReference>
<evidence type="ECO:0000313" key="8">
    <source>
        <dbReference type="Proteomes" id="UP000198546"/>
    </source>
</evidence>
<evidence type="ECO:0000256" key="3">
    <source>
        <dbReference type="ARBA" id="ARBA00022989"/>
    </source>
</evidence>
<reference evidence="7 8" key="1">
    <citation type="submission" date="2016-10" db="EMBL/GenBank/DDBJ databases">
        <authorList>
            <person name="de Groot N.N."/>
        </authorList>
    </citation>
    <scope>NUCLEOTIDE SEQUENCE [LARGE SCALE GENOMIC DNA]</scope>
    <source>
        <strain evidence="7 8">MON 2.2</strain>
    </source>
</reference>
<proteinExistence type="predicted"/>
<accession>A0A1G6VB59</accession>
<sequence>MHQPAPSRTRGWLVVAVVTPVLSLVLVLAVALAVVLSQRGPQASTPPASTEPSSPAAPPPATSASPPSPAGPPRPSPTATSSLGPPTPVGSPGRGAPGPAWPDEPAPEVEADGTGLQDNRLYTVTDVPASRSCREAPLDVPPVPDQELAEHAEAVLDCLVEAVRPDLAALGFELRAPGVSTFDEEVTTPCGTITPEEHPAFYCSADTTVYLNELTDDTAFNYARWERGYWLVLAHELGHHLQQTTGVFGRYAAAWEAADASERHELTRRLELQATCFAGVQLNLLAATLELPPDSPDALRRFARENNDDVTGGRDHGDAASTERWLLDGFHRGWGSFGHCRTWSAPASEVS</sequence>
<evidence type="ECO:0000256" key="5">
    <source>
        <dbReference type="SAM" id="MobiDB-lite"/>
    </source>
</evidence>
<dbReference type="STRING" id="675864.SAMN04489747_1104"/>
<evidence type="ECO:0000256" key="6">
    <source>
        <dbReference type="SAM" id="Phobius"/>
    </source>
</evidence>
<keyword evidence="2 6" id="KW-0812">Transmembrane</keyword>
<evidence type="ECO:0000256" key="2">
    <source>
        <dbReference type="ARBA" id="ARBA00022692"/>
    </source>
</evidence>
<organism evidence="7 8">
    <name type="scientific">Auraticoccus monumenti</name>
    <dbReference type="NCBI Taxonomy" id="675864"/>
    <lineage>
        <taxon>Bacteria</taxon>
        <taxon>Bacillati</taxon>
        <taxon>Actinomycetota</taxon>
        <taxon>Actinomycetes</taxon>
        <taxon>Propionibacteriales</taxon>
        <taxon>Propionibacteriaceae</taxon>
        <taxon>Auraticoccus</taxon>
    </lineage>
</organism>
<evidence type="ECO:0000256" key="4">
    <source>
        <dbReference type="ARBA" id="ARBA00023136"/>
    </source>
</evidence>
<comment type="subcellular location">
    <subcellularLocation>
        <location evidence="1">Membrane</location>
        <topology evidence="1">Single-pass membrane protein</topology>
    </subcellularLocation>
</comment>